<dbReference type="InterPro" id="IPR036283">
    <property type="entry name" value="NOB1_Zf-like_sf"/>
</dbReference>
<dbReference type="CDD" id="cd09876">
    <property type="entry name" value="PIN_Nob1-like"/>
    <property type="match status" value="1"/>
</dbReference>
<proteinExistence type="inferred from homology"/>
<keyword evidence="6 8" id="KW-0862">Zinc</keyword>
<dbReference type="GO" id="GO:0030490">
    <property type="term" value="P:maturation of SSU-rRNA"/>
    <property type="evidence" value="ECO:0007669"/>
    <property type="project" value="TreeGrafter"/>
</dbReference>
<evidence type="ECO:0000256" key="4">
    <source>
        <dbReference type="ARBA" id="ARBA00022723"/>
    </source>
</evidence>
<dbReference type="InterPro" id="IPR039907">
    <property type="entry name" value="NOB1"/>
</dbReference>
<dbReference type="AlphaFoldDB" id="A0A182R3R0"/>
<keyword evidence="3" id="KW-0540">Nuclease</keyword>
<keyword evidence="7 8" id="KW-0539">Nucleus</keyword>
<evidence type="ECO:0000259" key="12">
    <source>
        <dbReference type="Pfam" id="PF17146"/>
    </source>
</evidence>
<dbReference type="EnsemblMetazoa" id="AFUN000801-RA">
    <property type="protein sequence ID" value="AFUN000801-PA"/>
    <property type="gene ID" value="AFUN000801"/>
</dbReference>
<dbReference type="Gene3D" id="6.20.210.10">
    <property type="entry name" value="Nin one binding (NOB1), Zn-ribbon-like"/>
    <property type="match status" value="1"/>
</dbReference>
<comment type="subcellular location">
    <subcellularLocation>
        <location evidence="1 8">Nucleus</location>
    </subcellularLocation>
</comment>
<feature type="domain" description="Nin one binding (NOB1) Zn-ribbon-like" evidence="11">
    <location>
        <begin position="304"/>
        <end position="365"/>
    </location>
</feature>
<dbReference type="PIRSF" id="PIRSF037125">
    <property type="entry name" value="D-site_20S_pre-rRNA_nuclease"/>
    <property type="match status" value="1"/>
</dbReference>
<evidence type="ECO:0000256" key="3">
    <source>
        <dbReference type="ARBA" id="ARBA00022722"/>
    </source>
</evidence>
<comment type="function">
    <text evidence="8">May play a role in mRNA degradation.</text>
</comment>
<feature type="compositionally biased region" description="Acidic residues" evidence="10">
    <location>
        <begin position="156"/>
        <end position="165"/>
    </location>
</feature>
<reference evidence="13" key="1">
    <citation type="submission" date="2020-05" db="UniProtKB">
        <authorList>
            <consortium name="EnsemblMetazoa"/>
        </authorList>
    </citation>
    <scope>IDENTIFICATION</scope>
    <source>
        <strain evidence="13">FUMOZ</strain>
    </source>
</reference>
<evidence type="ECO:0000256" key="2">
    <source>
        <dbReference type="ARBA" id="ARBA00005858"/>
    </source>
</evidence>
<feature type="domain" description="Ribonuclease PIN" evidence="12">
    <location>
        <begin position="7"/>
        <end position="93"/>
    </location>
</feature>
<accession>A0A182R3R0</accession>
<dbReference type="GO" id="GO:0016787">
    <property type="term" value="F:hydrolase activity"/>
    <property type="evidence" value="ECO:0007669"/>
    <property type="project" value="UniProtKB-KW"/>
</dbReference>
<feature type="binding site" evidence="9">
    <location>
        <position position="317"/>
    </location>
    <ligand>
        <name>Zn(2+)</name>
        <dbReference type="ChEBI" id="CHEBI:29105"/>
    </ligand>
</feature>
<dbReference type="GO" id="GO:0030688">
    <property type="term" value="C:preribosome, small subunit precursor"/>
    <property type="evidence" value="ECO:0007669"/>
    <property type="project" value="TreeGrafter"/>
</dbReference>
<sequence length="452" mass="50894">MPKFQHLVVDTAAFVKNVQLQYYAEDCYTTPGVMAEIRNNRQLKRLAVLPYNLQVKSPDPDVLAKVVAIAKKTGDYASLSLVDLQVIALTYELETIHVGRDHLRDEPKPAIMVTADRKPAALRGTELLKGFYIPSRKANKDDKELQQNSSVSETPDQPEPEEQEQPDPVSDLVTDEQNEPEEQEQPDPVSDSVTDEQKETAFDSANEEEDPDNEICEEEDPDNEICEEEDDFEDVDEDEDDDGDDDDGQGWITPSNIKQVKRDMGTDVHEEAPTTVACITTDYALQNVLKQIGLKVAALDGRIIKQVRTYILRCYSCFKTTPDATKVFCPKCGNNTLKKVAVSLDAEGKQIIHINTRRPLTAKYKNRPVAKFTGGKYATNPLLFEDQPLPQQRISVKARSKTNALGDDYTSGYSPFVMRDVDSRSAVLRGSSNLKQRMTNYTYDNKRRGYNK</sequence>
<keyword evidence="4 8" id="KW-0479">Metal-binding</keyword>
<evidence type="ECO:0000256" key="9">
    <source>
        <dbReference type="PIRSR" id="PIRSR037125-1"/>
    </source>
</evidence>
<feature type="compositionally biased region" description="Acidic residues" evidence="10">
    <location>
        <begin position="205"/>
        <end position="248"/>
    </location>
</feature>
<dbReference type="VEuPathDB" id="VectorBase:AFUN000801"/>
<dbReference type="GO" id="GO:0005737">
    <property type="term" value="C:cytoplasm"/>
    <property type="evidence" value="ECO:0007669"/>
    <property type="project" value="UniProtKB-ARBA"/>
</dbReference>
<comment type="similarity">
    <text evidence="2 8">Belongs to the NOB1 family.</text>
</comment>
<dbReference type="VEuPathDB" id="VectorBase:AFUN2_011649"/>
<organism evidence="13">
    <name type="scientific">Anopheles funestus</name>
    <name type="common">African malaria mosquito</name>
    <dbReference type="NCBI Taxonomy" id="62324"/>
    <lineage>
        <taxon>Eukaryota</taxon>
        <taxon>Metazoa</taxon>
        <taxon>Ecdysozoa</taxon>
        <taxon>Arthropoda</taxon>
        <taxon>Hexapoda</taxon>
        <taxon>Insecta</taxon>
        <taxon>Pterygota</taxon>
        <taxon>Neoptera</taxon>
        <taxon>Endopterygota</taxon>
        <taxon>Diptera</taxon>
        <taxon>Nematocera</taxon>
        <taxon>Culicoidea</taxon>
        <taxon>Culicidae</taxon>
        <taxon>Anophelinae</taxon>
        <taxon>Anopheles</taxon>
    </lineage>
</organism>
<feature type="compositionally biased region" description="Acidic residues" evidence="10">
    <location>
        <begin position="173"/>
        <end position="185"/>
    </location>
</feature>
<evidence type="ECO:0000313" key="13">
    <source>
        <dbReference type="EnsemblMetazoa" id="AFUN000801-PA"/>
    </source>
</evidence>
<dbReference type="GO" id="GO:0004521">
    <property type="term" value="F:RNA endonuclease activity"/>
    <property type="evidence" value="ECO:0007669"/>
    <property type="project" value="UniProtKB-UniRule"/>
</dbReference>
<dbReference type="GO" id="GO:0031981">
    <property type="term" value="C:nuclear lumen"/>
    <property type="evidence" value="ECO:0007669"/>
    <property type="project" value="UniProtKB-ARBA"/>
</dbReference>
<dbReference type="Pfam" id="PF17146">
    <property type="entry name" value="PIN_6"/>
    <property type="match status" value="1"/>
</dbReference>
<feature type="binding site" evidence="9">
    <location>
        <position position="329"/>
    </location>
    <ligand>
        <name>Zn(2+)</name>
        <dbReference type="ChEBI" id="CHEBI:29105"/>
    </ligand>
</feature>
<evidence type="ECO:0000256" key="1">
    <source>
        <dbReference type="ARBA" id="ARBA00004123"/>
    </source>
</evidence>
<dbReference type="Gene3D" id="3.40.50.1010">
    <property type="entry name" value="5'-nuclease"/>
    <property type="match status" value="1"/>
</dbReference>
<dbReference type="InterPro" id="IPR017117">
    <property type="entry name" value="Nob1_euk"/>
</dbReference>
<feature type="binding site" evidence="9">
    <location>
        <position position="314"/>
    </location>
    <ligand>
        <name>Zn(2+)</name>
        <dbReference type="ChEBI" id="CHEBI:29105"/>
    </ligand>
</feature>
<dbReference type="InterPro" id="IPR014881">
    <property type="entry name" value="NOB1_Zn-bd"/>
</dbReference>
<evidence type="ECO:0000256" key="5">
    <source>
        <dbReference type="ARBA" id="ARBA00022801"/>
    </source>
</evidence>
<dbReference type="Pfam" id="PF08772">
    <property type="entry name" value="Zn_ribbon_NOB1"/>
    <property type="match status" value="1"/>
</dbReference>
<feature type="binding site" evidence="9">
    <location>
        <position position="332"/>
    </location>
    <ligand>
        <name>Zn(2+)</name>
        <dbReference type="ChEBI" id="CHEBI:29105"/>
    </ligand>
</feature>
<evidence type="ECO:0000256" key="6">
    <source>
        <dbReference type="ARBA" id="ARBA00022833"/>
    </source>
</evidence>
<dbReference type="PANTHER" id="PTHR12814">
    <property type="entry name" value="RNA-BINDING PROTEIN NOB1"/>
    <property type="match status" value="1"/>
</dbReference>
<dbReference type="PANTHER" id="PTHR12814:SF2">
    <property type="entry name" value="RNA-BINDING PROTEIN NOB1"/>
    <property type="match status" value="1"/>
</dbReference>
<keyword evidence="5" id="KW-0378">Hydrolase</keyword>
<evidence type="ECO:0000256" key="7">
    <source>
        <dbReference type="ARBA" id="ARBA00023242"/>
    </source>
</evidence>
<protein>
    <recommendedName>
        <fullName evidence="8">RNA-binding protein NOB1</fullName>
    </recommendedName>
</protein>
<evidence type="ECO:0000256" key="8">
    <source>
        <dbReference type="PIRNR" id="PIRNR037125"/>
    </source>
</evidence>
<dbReference type="FunFam" id="3.40.50.1010:FF:000020">
    <property type="entry name" value="20S-pre-rRNA D-site endonuclease NOB1"/>
    <property type="match status" value="1"/>
</dbReference>
<dbReference type="STRING" id="62324.A0A182R3R0"/>
<feature type="region of interest" description="Disordered" evidence="10">
    <location>
        <begin position="138"/>
        <end position="263"/>
    </location>
</feature>
<dbReference type="SUPFAM" id="SSF144206">
    <property type="entry name" value="NOB1 zinc finger-like"/>
    <property type="match status" value="1"/>
</dbReference>
<dbReference type="InterPro" id="IPR033411">
    <property type="entry name" value="Ribonuclease_PIN"/>
</dbReference>
<dbReference type="GO" id="GO:0046872">
    <property type="term" value="F:metal ion binding"/>
    <property type="evidence" value="ECO:0007669"/>
    <property type="project" value="UniProtKB-UniRule"/>
</dbReference>
<evidence type="ECO:0000259" key="11">
    <source>
        <dbReference type="Pfam" id="PF08772"/>
    </source>
</evidence>
<evidence type="ECO:0000256" key="10">
    <source>
        <dbReference type="SAM" id="MobiDB-lite"/>
    </source>
</evidence>
<name>A0A182R3R0_ANOFN</name>